<dbReference type="Proteomes" id="UP001231649">
    <property type="component" value="Chromosome 30"/>
</dbReference>
<accession>A0ACC2PZM0</accession>
<gene>
    <name evidence="1" type="ORF">PYW08_012225</name>
</gene>
<name>A0ACC2PZM0_9NEOP</name>
<evidence type="ECO:0000313" key="1">
    <source>
        <dbReference type="EMBL" id="KAJ8704905.1"/>
    </source>
</evidence>
<protein>
    <submittedName>
        <fullName evidence="1">Uncharacterized protein</fullName>
    </submittedName>
</protein>
<reference evidence="1" key="1">
    <citation type="submission" date="2023-03" db="EMBL/GenBank/DDBJ databases">
        <title>Chromosome-level genomes of two armyworms, Mythimna separata and Mythimna loreyi, provide insights into the biosynthesis and reception of sex pheromones.</title>
        <authorList>
            <person name="Zhao H."/>
        </authorList>
    </citation>
    <scope>NUCLEOTIDE SEQUENCE</scope>
    <source>
        <strain evidence="1">BeijingLab</strain>
    </source>
</reference>
<comment type="caution">
    <text evidence="1">The sequence shown here is derived from an EMBL/GenBank/DDBJ whole genome shotgun (WGS) entry which is preliminary data.</text>
</comment>
<dbReference type="EMBL" id="CM056806">
    <property type="protein sequence ID" value="KAJ8704905.1"/>
    <property type="molecule type" value="Genomic_DNA"/>
</dbReference>
<keyword evidence="2" id="KW-1185">Reference proteome</keyword>
<organism evidence="1 2">
    <name type="scientific">Mythimna loreyi</name>
    <dbReference type="NCBI Taxonomy" id="667449"/>
    <lineage>
        <taxon>Eukaryota</taxon>
        <taxon>Metazoa</taxon>
        <taxon>Ecdysozoa</taxon>
        <taxon>Arthropoda</taxon>
        <taxon>Hexapoda</taxon>
        <taxon>Insecta</taxon>
        <taxon>Pterygota</taxon>
        <taxon>Neoptera</taxon>
        <taxon>Endopterygota</taxon>
        <taxon>Lepidoptera</taxon>
        <taxon>Glossata</taxon>
        <taxon>Ditrysia</taxon>
        <taxon>Noctuoidea</taxon>
        <taxon>Noctuidae</taxon>
        <taxon>Noctuinae</taxon>
        <taxon>Hadenini</taxon>
        <taxon>Mythimna</taxon>
    </lineage>
</organism>
<sequence>MKILILLSLMALVSASQKETPPRSVNVAVETSFLFDPKDIDDNKSFVKNVKGFLDKLYNILEPVPIQKHFRTEKKLQQDINSTDFMEVVKNIGSHFVNMPGTKIKEAVNTIHGEVSKIADNKKGQEKIKEILPDEKIKMMLKQSIDGWLKSNPEEMRQMINTTITEDSPLLTTFARRVNSYYNDADVKKLNKILKKFRRNIENNIDNSKIIKELLHNAIFKKYNSLNESAKSALLSDLKIFSGFLIAKNMVSGLNGDFSVLSRRNSPAQEDTAFHEDDITYTALRRSIDKKLRDAREKTDEKKGSEIIVDNVEVFVEPPKAS</sequence>
<evidence type="ECO:0000313" key="2">
    <source>
        <dbReference type="Proteomes" id="UP001231649"/>
    </source>
</evidence>
<proteinExistence type="predicted"/>